<evidence type="ECO:0000313" key="4">
    <source>
        <dbReference type="EMBL" id="KAB1323630.1"/>
    </source>
</evidence>
<dbReference type="AlphaFoldDB" id="A0A139KZG8"/>
<dbReference type="Proteomes" id="UP000435985">
    <property type="component" value="Unassembled WGS sequence"/>
</dbReference>
<evidence type="ECO:0000313" key="2">
    <source>
        <dbReference type="EMBL" id="KAA3953836.1"/>
    </source>
</evidence>
<dbReference type="RefSeq" id="WP_004312291.1">
    <property type="nucleotide sequence ID" value="NZ_CAAKNR010000128.1"/>
</dbReference>
<dbReference type="Proteomes" id="UP000323717">
    <property type="component" value="Unassembled WGS sequence"/>
</dbReference>
<dbReference type="PANTHER" id="PTHR37833">
    <property type="entry name" value="LIPOPROTEIN-RELATED"/>
    <property type="match status" value="1"/>
</dbReference>
<evidence type="ECO:0000313" key="5">
    <source>
        <dbReference type="EMBL" id="MDC2745330.1"/>
    </source>
</evidence>
<evidence type="ECO:0000313" key="9">
    <source>
        <dbReference type="Proteomes" id="UP000435985"/>
    </source>
</evidence>
<dbReference type="EMBL" id="VWFC01000027">
    <property type="protein sequence ID" value="KAB1323630.1"/>
    <property type="molecule type" value="Genomic_DNA"/>
</dbReference>
<organism evidence="3 9">
    <name type="scientific">Bacteroides ovatus</name>
    <dbReference type="NCBI Taxonomy" id="28116"/>
    <lineage>
        <taxon>Bacteria</taxon>
        <taxon>Pseudomonadati</taxon>
        <taxon>Bacteroidota</taxon>
        <taxon>Bacteroidia</taxon>
        <taxon>Bacteroidales</taxon>
        <taxon>Bacteroidaceae</taxon>
        <taxon>Bacteroides</taxon>
    </lineage>
</organism>
<dbReference type="EMBL" id="VWFO01000049">
    <property type="protein sequence ID" value="KAA4661129.1"/>
    <property type="molecule type" value="Genomic_DNA"/>
</dbReference>
<comment type="caution">
    <text evidence="3">The sequence shown here is derived from an EMBL/GenBank/DDBJ whole genome shotgun (WGS) entry which is preliminary data.</text>
</comment>
<dbReference type="EMBL" id="JAQNZF010000052">
    <property type="protein sequence ID" value="MDC2745330.1"/>
    <property type="molecule type" value="Genomic_DNA"/>
</dbReference>
<gene>
    <name evidence="4" type="ORF">F3B53_18945</name>
    <name evidence="3" type="ORF">F3B98_24305</name>
    <name evidence="2" type="ORF">F3D71_04475</name>
    <name evidence="1" type="ORF">F3F25_27650</name>
    <name evidence="5" type="ORF">PO382_24360</name>
</gene>
<evidence type="ECO:0000313" key="3">
    <source>
        <dbReference type="EMBL" id="KAA4661129.1"/>
    </source>
</evidence>
<dbReference type="Proteomes" id="UP000375690">
    <property type="component" value="Unassembled WGS sequence"/>
</dbReference>
<evidence type="ECO:0000313" key="6">
    <source>
        <dbReference type="Proteomes" id="UP000323717"/>
    </source>
</evidence>
<dbReference type="InterPro" id="IPR013783">
    <property type="entry name" value="Ig-like_fold"/>
</dbReference>
<evidence type="ECO:0000313" key="7">
    <source>
        <dbReference type="Proteomes" id="UP000365824"/>
    </source>
</evidence>
<reference evidence="5" key="2">
    <citation type="submission" date="2022-10" db="EMBL/GenBank/DDBJ databases">
        <title>Human gut microbiome strain richness.</title>
        <authorList>
            <person name="Chen-Liaw A."/>
        </authorList>
    </citation>
    <scope>NUCLEOTIDE SEQUENCE</scope>
    <source>
        <strain evidence="5">BSD2780120875st1_E1_BSD2780120875_150330</strain>
    </source>
</reference>
<evidence type="ECO:0000313" key="1">
    <source>
        <dbReference type="EMBL" id="KAA3921320.1"/>
    </source>
</evidence>
<evidence type="ECO:0000313" key="8">
    <source>
        <dbReference type="Proteomes" id="UP000375690"/>
    </source>
</evidence>
<dbReference type="EMBL" id="VWLE01000032">
    <property type="protein sequence ID" value="KAA3953836.1"/>
    <property type="molecule type" value="Genomic_DNA"/>
</dbReference>
<dbReference type="PROSITE" id="PS51257">
    <property type="entry name" value="PROKAR_LIPOPROTEIN"/>
    <property type="match status" value="1"/>
</dbReference>
<dbReference type="EMBL" id="VWLB01000082">
    <property type="protein sequence ID" value="KAA3921320.1"/>
    <property type="molecule type" value="Genomic_DNA"/>
</dbReference>
<reference evidence="6 7" key="1">
    <citation type="journal article" date="2019" name="Nat. Med.">
        <title>A library of human gut bacterial isolates paired with longitudinal multiomics data enables mechanistic microbiome research.</title>
        <authorList>
            <person name="Poyet M."/>
            <person name="Groussin M."/>
            <person name="Gibbons S.M."/>
            <person name="Avila-Pacheco J."/>
            <person name="Jiang X."/>
            <person name="Kearney S.M."/>
            <person name="Perrotta A.R."/>
            <person name="Berdy B."/>
            <person name="Zhao S."/>
            <person name="Lieberman T.D."/>
            <person name="Swanson P.K."/>
            <person name="Smith M."/>
            <person name="Roesemann S."/>
            <person name="Alexander J.E."/>
            <person name="Rich S.A."/>
            <person name="Livny J."/>
            <person name="Vlamakis H."/>
            <person name="Clish C."/>
            <person name="Bullock K."/>
            <person name="Deik A."/>
            <person name="Scott J."/>
            <person name="Pierce K.A."/>
            <person name="Xavier R.J."/>
            <person name="Alm E.J."/>
        </authorList>
    </citation>
    <scope>NUCLEOTIDE SEQUENCE [LARGE SCALE GENOMIC DNA]</scope>
    <source>
        <strain evidence="3 9">BIOML-A14</strain>
        <strain evidence="1 7">BIOML-A160</strain>
        <strain evidence="2 6">BIOML-A163</strain>
        <strain evidence="4 8">BIOML-A2</strain>
    </source>
</reference>
<proteinExistence type="predicted"/>
<dbReference type="PANTHER" id="PTHR37833:SF1">
    <property type="entry name" value="SIGNAL PEPTIDE PROTEIN"/>
    <property type="match status" value="1"/>
</dbReference>
<dbReference type="Gene3D" id="2.60.40.10">
    <property type="entry name" value="Immunoglobulins"/>
    <property type="match status" value="1"/>
</dbReference>
<protein>
    <submittedName>
        <fullName evidence="3">DUF1573 domain-containing protein</fullName>
    </submittedName>
</protein>
<accession>A0A139KZG8</accession>
<dbReference type="Proteomes" id="UP001219389">
    <property type="component" value="Unassembled WGS sequence"/>
</dbReference>
<dbReference type="Pfam" id="PF07610">
    <property type="entry name" value="DUF1573"/>
    <property type="match status" value="1"/>
</dbReference>
<sequence>MVKGVVLILGVVCFTFCGCKNDQLSTEIEKIVKEWTGKKIIFPQDVFCKSIDRDTLCISPNSTPYKILVYTDSIGCTSCKLHLYKWNAIIKEVNDEMAGFVNFQFYFHPKNIEEIFFLFRKDSFKYPCYMDICNQLDKLNTFPKDSRYQTFLLDKYNKVVCIGNPTENPQIWSLYKQIINENKRVEKTDLYDKSLITSLTVDTTILELKNLEINKTTTAKFSLKNIGPNPLVVNNVTTTCGCTVPNWSKQPVLPNKTTDIVVQVTPNKEGYFKKNVTIYCNIERRYVKLVIQGKVNNQSK</sequence>
<name>A0A139KZG8_BACOV</name>
<dbReference type="Proteomes" id="UP000365824">
    <property type="component" value="Unassembled WGS sequence"/>
</dbReference>
<dbReference type="InterPro" id="IPR011467">
    <property type="entry name" value="DUF1573"/>
</dbReference>